<proteinExistence type="predicted"/>
<dbReference type="AlphaFoldDB" id="A0A5B7JJC3"/>
<comment type="caution">
    <text evidence="1">The sequence shown here is derived from an EMBL/GenBank/DDBJ whole genome shotgun (WGS) entry which is preliminary data.</text>
</comment>
<sequence>MNKATLCAMHQTLAGRRGSYRGERTPFMTVVGWLGRGVWRVIAHGDPCEVLQGYIVTALTPTGLLGRTLGKEGFVPVPVQIRTPKWRINITMPATLSRNYIAI</sequence>
<dbReference type="EMBL" id="VSRR010093706">
    <property type="protein sequence ID" value="MPC93128.1"/>
    <property type="molecule type" value="Genomic_DNA"/>
</dbReference>
<dbReference type="Proteomes" id="UP000324222">
    <property type="component" value="Unassembled WGS sequence"/>
</dbReference>
<evidence type="ECO:0000313" key="2">
    <source>
        <dbReference type="Proteomes" id="UP000324222"/>
    </source>
</evidence>
<gene>
    <name evidence="1" type="ORF">E2C01_088250</name>
</gene>
<protein>
    <submittedName>
        <fullName evidence="1">Uncharacterized protein</fullName>
    </submittedName>
</protein>
<accession>A0A5B7JJC3</accession>
<evidence type="ECO:0000313" key="1">
    <source>
        <dbReference type="EMBL" id="MPC93128.1"/>
    </source>
</evidence>
<organism evidence="1 2">
    <name type="scientific">Portunus trituberculatus</name>
    <name type="common">Swimming crab</name>
    <name type="synonym">Neptunus trituberculatus</name>
    <dbReference type="NCBI Taxonomy" id="210409"/>
    <lineage>
        <taxon>Eukaryota</taxon>
        <taxon>Metazoa</taxon>
        <taxon>Ecdysozoa</taxon>
        <taxon>Arthropoda</taxon>
        <taxon>Crustacea</taxon>
        <taxon>Multicrustacea</taxon>
        <taxon>Malacostraca</taxon>
        <taxon>Eumalacostraca</taxon>
        <taxon>Eucarida</taxon>
        <taxon>Decapoda</taxon>
        <taxon>Pleocyemata</taxon>
        <taxon>Brachyura</taxon>
        <taxon>Eubrachyura</taxon>
        <taxon>Portunoidea</taxon>
        <taxon>Portunidae</taxon>
        <taxon>Portuninae</taxon>
        <taxon>Portunus</taxon>
    </lineage>
</organism>
<reference evidence="1 2" key="1">
    <citation type="submission" date="2019-05" db="EMBL/GenBank/DDBJ databases">
        <title>Another draft genome of Portunus trituberculatus and its Hox gene families provides insights of decapod evolution.</title>
        <authorList>
            <person name="Jeong J.-H."/>
            <person name="Song I."/>
            <person name="Kim S."/>
            <person name="Choi T."/>
            <person name="Kim D."/>
            <person name="Ryu S."/>
            <person name="Kim W."/>
        </authorList>
    </citation>
    <scope>NUCLEOTIDE SEQUENCE [LARGE SCALE GENOMIC DNA]</scope>
    <source>
        <tissue evidence="1">Muscle</tissue>
    </source>
</reference>
<name>A0A5B7JJC3_PORTR</name>
<keyword evidence="2" id="KW-1185">Reference proteome</keyword>